<dbReference type="AlphaFoldDB" id="A0A914VL06"/>
<accession>A0A914VL06</accession>
<keyword evidence="1" id="KW-1185">Reference proteome</keyword>
<evidence type="ECO:0000313" key="1">
    <source>
        <dbReference type="Proteomes" id="UP000887566"/>
    </source>
</evidence>
<proteinExistence type="predicted"/>
<dbReference type="WBParaSite" id="PSAMB.scaffold2059size25684.g16123.t1">
    <property type="protein sequence ID" value="PSAMB.scaffold2059size25684.g16123.t1"/>
    <property type="gene ID" value="PSAMB.scaffold2059size25684.g16123"/>
</dbReference>
<dbReference type="Proteomes" id="UP000887566">
    <property type="component" value="Unplaced"/>
</dbReference>
<protein>
    <submittedName>
        <fullName evidence="2">Uncharacterized protein</fullName>
    </submittedName>
</protein>
<sequence length="408" mass="46369">MAEQQMIGEATVMKKYPGDNICRVACYFTTMPDTDDRDIVSDFDGNKFYILDNETLKIKGEMKLIGGWYKEKIGSPDSLIITPQLVAITVSARFGRNSLIFFQYSVNMDTGRSFVMSFLVEKRKRVRLIDQIELPINNKPGNYGYSANLGGDGWYYISFTWLLRDNKGDNTVLSLARVTADRNAKIKCEKLASERLIPGIWLASLVKSGYLWFLTPMQILKHSFDGKISEVFELNSHNGQYPPPWGIEIIDYDTYLIAHFRHGLQRSIWVLDFLARKWINLHISYAMGFPCGITGNAITPAGIVYLLGQTWSEADSQNVGVVQIHHFDAQKRLKQILDEDQATIANASTLQSTPLPTHTVLPTFLPLSSAQEELEADEKTSTYTAEEEEPVTYMPRKRFWRPSPFSMS</sequence>
<reference evidence="2" key="1">
    <citation type="submission" date="2022-11" db="UniProtKB">
        <authorList>
            <consortium name="WormBaseParasite"/>
        </authorList>
    </citation>
    <scope>IDENTIFICATION</scope>
</reference>
<evidence type="ECO:0000313" key="2">
    <source>
        <dbReference type="WBParaSite" id="PSAMB.scaffold2059size25684.g16123.t1"/>
    </source>
</evidence>
<name>A0A914VL06_9BILA</name>
<organism evidence="1 2">
    <name type="scientific">Plectus sambesii</name>
    <dbReference type="NCBI Taxonomy" id="2011161"/>
    <lineage>
        <taxon>Eukaryota</taxon>
        <taxon>Metazoa</taxon>
        <taxon>Ecdysozoa</taxon>
        <taxon>Nematoda</taxon>
        <taxon>Chromadorea</taxon>
        <taxon>Plectida</taxon>
        <taxon>Plectina</taxon>
        <taxon>Plectoidea</taxon>
        <taxon>Plectidae</taxon>
        <taxon>Plectus</taxon>
    </lineage>
</organism>